<comment type="caution">
    <text evidence="2">The sequence shown here is derived from an EMBL/GenBank/DDBJ whole genome shotgun (WGS) entry which is preliminary data.</text>
</comment>
<evidence type="ECO:0000313" key="3">
    <source>
        <dbReference type="Proteomes" id="UP001371305"/>
    </source>
</evidence>
<dbReference type="RefSeq" id="WP_341402794.1">
    <property type="nucleotide sequence ID" value="NZ_JBBUKT010000001.1"/>
</dbReference>
<dbReference type="PROSITE" id="PS51186">
    <property type="entry name" value="GNAT"/>
    <property type="match status" value="1"/>
</dbReference>
<dbReference type="PANTHER" id="PTHR43441:SF3">
    <property type="entry name" value="ACETYLTRANSFERASE"/>
    <property type="match status" value="1"/>
</dbReference>
<name>A0ABU9ANW1_9BACT</name>
<organism evidence="2 3">
    <name type="scientific">Luteolibacter soli</name>
    <dbReference type="NCBI Taxonomy" id="3135280"/>
    <lineage>
        <taxon>Bacteria</taxon>
        <taxon>Pseudomonadati</taxon>
        <taxon>Verrucomicrobiota</taxon>
        <taxon>Verrucomicrobiia</taxon>
        <taxon>Verrucomicrobiales</taxon>
        <taxon>Verrucomicrobiaceae</taxon>
        <taxon>Luteolibacter</taxon>
    </lineage>
</organism>
<protein>
    <submittedName>
        <fullName evidence="2">GNAT family protein</fullName>
        <ecNumber evidence="2">2.-.-.-</ecNumber>
    </submittedName>
</protein>
<proteinExistence type="predicted"/>
<dbReference type="EC" id="2.-.-.-" evidence="2"/>
<feature type="domain" description="N-acetyltransferase" evidence="1">
    <location>
        <begin position="25"/>
        <end position="184"/>
    </location>
</feature>
<dbReference type="Gene3D" id="3.40.630.30">
    <property type="match status" value="1"/>
</dbReference>
<dbReference type="Pfam" id="PF13302">
    <property type="entry name" value="Acetyltransf_3"/>
    <property type="match status" value="1"/>
</dbReference>
<reference evidence="2 3" key="1">
    <citation type="submission" date="2024-04" db="EMBL/GenBank/DDBJ databases">
        <title>Luteolibacter sp. isolated from soil.</title>
        <authorList>
            <person name="An J."/>
        </authorList>
    </citation>
    <scope>NUCLEOTIDE SEQUENCE [LARGE SCALE GENOMIC DNA]</scope>
    <source>
        <strain evidence="2 3">Y139</strain>
    </source>
</reference>
<dbReference type="InterPro" id="IPR016181">
    <property type="entry name" value="Acyl_CoA_acyltransferase"/>
</dbReference>
<dbReference type="GO" id="GO:0016740">
    <property type="term" value="F:transferase activity"/>
    <property type="evidence" value="ECO:0007669"/>
    <property type="project" value="UniProtKB-KW"/>
</dbReference>
<dbReference type="PANTHER" id="PTHR43441">
    <property type="entry name" value="RIBOSOMAL-PROTEIN-SERINE ACETYLTRANSFERASE"/>
    <property type="match status" value="1"/>
</dbReference>
<gene>
    <name evidence="2" type="ORF">WKV53_02655</name>
</gene>
<keyword evidence="3" id="KW-1185">Reference proteome</keyword>
<dbReference type="Proteomes" id="UP001371305">
    <property type="component" value="Unassembled WGS sequence"/>
</dbReference>
<keyword evidence="2" id="KW-0808">Transferase</keyword>
<dbReference type="SUPFAM" id="SSF55729">
    <property type="entry name" value="Acyl-CoA N-acyltransferases (Nat)"/>
    <property type="match status" value="1"/>
</dbReference>
<evidence type="ECO:0000313" key="2">
    <source>
        <dbReference type="EMBL" id="MEK7949377.1"/>
    </source>
</evidence>
<sequence>MESTLPAQIESDRLIIRVARPGDGAVFHEAITESLAQLAPWLGWVTPPPTPEDSENSCRRAHERFLRNEDLMAFFFLKDGRTLVGGSGLHDANWDLRHFEVGYWGRSSFSGKGLITEGVRALADHALHLLGATRVFLTTDTLNVQSWKLAERAGFELEGILRNDRRNLSGGLRDTRVYSRIRRP</sequence>
<evidence type="ECO:0000259" key="1">
    <source>
        <dbReference type="PROSITE" id="PS51186"/>
    </source>
</evidence>
<dbReference type="InterPro" id="IPR051908">
    <property type="entry name" value="Ribosomal_N-acetyltransferase"/>
</dbReference>
<dbReference type="EMBL" id="JBBUKT010000001">
    <property type="protein sequence ID" value="MEK7949377.1"/>
    <property type="molecule type" value="Genomic_DNA"/>
</dbReference>
<dbReference type="InterPro" id="IPR000182">
    <property type="entry name" value="GNAT_dom"/>
</dbReference>
<accession>A0ABU9ANW1</accession>